<evidence type="ECO:0000313" key="2">
    <source>
        <dbReference type="Proteomes" id="UP000199011"/>
    </source>
</evidence>
<dbReference type="AlphaFoldDB" id="A0A1I4ZB83"/>
<dbReference type="STRING" id="53341.SAMN05421579_10534"/>
<proteinExistence type="predicted"/>
<protein>
    <submittedName>
        <fullName evidence="1">Uncharacterized protein</fullName>
    </submittedName>
</protein>
<accession>A0A1I4ZB83</accession>
<dbReference type="EMBL" id="FOVO01000005">
    <property type="protein sequence ID" value="SFN47229.1"/>
    <property type="molecule type" value="Genomic_DNA"/>
</dbReference>
<name>A0A1I4ZB83_9GAMM</name>
<dbReference type="Proteomes" id="UP000199011">
    <property type="component" value="Unassembled WGS sequence"/>
</dbReference>
<keyword evidence="2" id="KW-1185">Reference proteome</keyword>
<gene>
    <name evidence="1" type="ORF">SAMN05421579_10534</name>
</gene>
<reference evidence="2" key="1">
    <citation type="submission" date="2016-10" db="EMBL/GenBank/DDBJ databases">
        <authorList>
            <person name="Varghese N."/>
            <person name="Submissions S."/>
        </authorList>
    </citation>
    <scope>NUCLEOTIDE SEQUENCE [LARGE SCALE GENOMIC DNA]</scope>
    <source>
        <strain evidence="2">DSM 16522</strain>
    </source>
</reference>
<organism evidence="1 2">
    <name type="scientific">Xenorhabdus japonica</name>
    <dbReference type="NCBI Taxonomy" id="53341"/>
    <lineage>
        <taxon>Bacteria</taxon>
        <taxon>Pseudomonadati</taxon>
        <taxon>Pseudomonadota</taxon>
        <taxon>Gammaproteobacteria</taxon>
        <taxon>Enterobacterales</taxon>
        <taxon>Morganellaceae</taxon>
        <taxon>Xenorhabdus</taxon>
    </lineage>
</organism>
<sequence>MQAAIGLTAVNPVSGRRLNRHYGGGHALDITVDRPIKVGIKIVIP</sequence>
<evidence type="ECO:0000313" key="1">
    <source>
        <dbReference type="EMBL" id="SFN47229.1"/>
    </source>
</evidence>